<dbReference type="PANTHER" id="PTHR30627:SF24">
    <property type="entry name" value="PENICILLIN-BINDING PROTEIN 4B"/>
    <property type="match status" value="1"/>
</dbReference>
<dbReference type="GO" id="GO:0005886">
    <property type="term" value="C:plasma membrane"/>
    <property type="evidence" value="ECO:0007669"/>
    <property type="project" value="TreeGrafter"/>
</dbReference>
<keyword evidence="4" id="KW-0131">Cell cycle</keyword>
<keyword evidence="1" id="KW-0732">Signal</keyword>
<dbReference type="InterPro" id="IPR054120">
    <property type="entry name" value="PBPA_dimer"/>
</dbReference>
<accession>A0A1H8U435</accession>
<evidence type="ECO:0000259" key="3">
    <source>
        <dbReference type="Pfam" id="PF21922"/>
    </source>
</evidence>
<keyword evidence="5" id="KW-1185">Reference proteome</keyword>
<dbReference type="GO" id="GO:0051301">
    <property type="term" value="P:cell division"/>
    <property type="evidence" value="ECO:0007669"/>
    <property type="project" value="UniProtKB-KW"/>
</dbReference>
<dbReference type="PANTHER" id="PTHR30627">
    <property type="entry name" value="PEPTIDOGLYCAN D,D-TRANSPEPTIDASE"/>
    <property type="match status" value="1"/>
</dbReference>
<dbReference type="InterPro" id="IPR050515">
    <property type="entry name" value="Beta-lactam/transpept"/>
</dbReference>
<gene>
    <name evidence="4" type="ORF">SAMN05216267_106323</name>
</gene>
<dbReference type="EMBL" id="FODD01000063">
    <property type="protein sequence ID" value="SEO97614.1"/>
    <property type="molecule type" value="Genomic_DNA"/>
</dbReference>
<dbReference type="Gene3D" id="3.90.1310.10">
    <property type="entry name" value="Penicillin-binding protein 2a (Domain 2)"/>
    <property type="match status" value="1"/>
</dbReference>
<name>A0A1H8U435_9ACTN</name>
<feature type="signal peptide" evidence="1">
    <location>
        <begin position="1"/>
        <end position="23"/>
    </location>
</feature>
<evidence type="ECO:0000313" key="5">
    <source>
        <dbReference type="Proteomes" id="UP000181951"/>
    </source>
</evidence>
<dbReference type="RefSeq" id="WP_069465500.1">
    <property type="nucleotide sequence ID" value="NZ_FODD01000063.1"/>
</dbReference>
<evidence type="ECO:0000313" key="4">
    <source>
        <dbReference type="EMBL" id="SEO97614.1"/>
    </source>
</evidence>
<dbReference type="InterPro" id="IPR001460">
    <property type="entry name" value="PCN-bd_Tpept"/>
</dbReference>
<dbReference type="STRING" id="310780.SAMN05216267_106323"/>
<dbReference type="Pfam" id="PF00905">
    <property type="entry name" value="Transpeptidase"/>
    <property type="match status" value="1"/>
</dbReference>
<dbReference type="Pfam" id="PF21922">
    <property type="entry name" value="PBP_dimer_2"/>
    <property type="match status" value="1"/>
</dbReference>
<dbReference type="Gene3D" id="3.40.710.10">
    <property type="entry name" value="DD-peptidase/beta-lactamase superfamily"/>
    <property type="match status" value="1"/>
</dbReference>
<keyword evidence="4" id="KW-0132">Cell division</keyword>
<feature type="chain" id="PRO_5038536316" evidence="1">
    <location>
        <begin position="24"/>
        <end position="498"/>
    </location>
</feature>
<dbReference type="OrthoDB" id="9766847at2"/>
<dbReference type="GO" id="GO:0071555">
    <property type="term" value="P:cell wall organization"/>
    <property type="evidence" value="ECO:0007669"/>
    <property type="project" value="TreeGrafter"/>
</dbReference>
<dbReference type="Proteomes" id="UP000181951">
    <property type="component" value="Unassembled WGS sequence"/>
</dbReference>
<dbReference type="GO" id="GO:0071972">
    <property type="term" value="F:peptidoglycan L,D-transpeptidase activity"/>
    <property type="evidence" value="ECO:0007669"/>
    <property type="project" value="TreeGrafter"/>
</dbReference>
<feature type="domain" description="Penicillin-binding protein transpeptidase" evidence="2">
    <location>
        <begin position="155"/>
        <end position="480"/>
    </location>
</feature>
<organism evidence="4 5">
    <name type="scientific">Actinacidiphila rubida</name>
    <dbReference type="NCBI Taxonomy" id="310780"/>
    <lineage>
        <taxon>Bacteria</taxon>
        <taxon>Bacillati</taxon>
        <taxon>Actinomycetota</taxon>
        <taxon>Actinomycetes</taxon>
        <taxon>Kitasatosporales</taxon>
        <taxon>Streptomycetaceae</taxon>
        <taxon>Actinacidiphila</taxon>
    </lineage>
</organism>
<protein>
    <submittedName>
        <fullName evidence="4">Cell division protein FtsI/penicillin-binding protein 2</fullName>
    </submittedName>
</protein>
<dbReference type="InterPro" id="IPR012338">
    <property type="entry name" value="Beta-lactam/transpept-like"/>
</dbReference>
<reference evidence="4 5" key="1">
    <citation type="submission" date="2016-10" db="EMBL/GenBank/DDBJ databases">
        <authorList>
            <person name="de Groot N.N."/>
        </authorList>
    </citation>
    <scope>NUCLEOTIDE SEQUENCE [LARGE SCALE GENOMIC DNA]</scope>
    <source>
        <strain evidence="4 5">CGMCC 4.2026</strain>
    </source>
</reference>
<sequence>MNRCMRHAAVFCALLLTAVLVNTARVQVLQAGEFTGNPANRRIAITRYQQPRGNIMVGDRRVTGSRFTGGQLRYERTYPEGPLYAPVTGFASQTYGATLLEGTEDGVLSGTSGTLASAPLWQELTRARQRGGDVHTTIEPSAQQAAFAGLAGRRGAVAALDPATGRILALVSSPSYDPSLLSGTGTAVGAAWNRLTQDPAQPMLDRAIRQTYPPGSTFKVVTAAAALQLGLVKDVMAPTDSPDPYRLQGTLVDLTNESDGCRDASVYDAFRISCNTVFAKLGTDLGPHGVVDQAQRFGFNDTRLRIPAGVAKSTVDTAMGPDQVGLSSIGQFDTTATPLQMAMVAAAVGNGGRLMRPYLVDRVTNHSGMTVSTTRPSLLHQAVSGDTARQLQMLMEAVVTDGTGGNAAIPGVVVGGKTGTAQHGLANVGTPYAWFISYAKPATADHATVAVAVVVEDAEAQRADISGGGNAAPIAKAVMQAVLRSPAPTGEFSPPSGN</sequence>
<evidence type="ECO:0000259" key="2">
    <source>
        <dbReference type="Pfam" id="PF00905"/>
    </source>
</evidence>
<dbReference type="GO" id="GO:0008658">
    <property type="term" value="F:penicillin binding"/>
    <property type="evidence" value="ECO:0007669"/>
    <property type="project" value="InterPro"/>
</dbReference>
<dbReference type="AlphaFoldDB" id="A0A1H8U435"/>
<evidence type="ECO:0000256" key="1">
    <source>
        <dbReference type="SAM" id="SignalP"/>
    </source>
</evidence>
<proteinExistence type="predicted"/>
<feature type="domain" description="Penicillin binding protein A dimerisation" evidence="3">
    <location>
        <begin position="52"/>
        <end position="134"/>
    </location>
</feature>
<dbReference type="SUPFAM" id="SSF56601">
    <property type="entry name" value="beta-lactamase/transpeptidase-like"/>
    <property type="match status" value="1"/>
</dbReference>